<keyword evidence="2" id="KW-1185">Reference proteome</keyword>
<dbReference type="EMBL" id="BMTD01000009">
    <property type="protein sequence ID" value="GGV01871.1"/>
    <property type="molecule type" value="Genomic_DNA"/>
</dbReference>
<gene>
    <name evidence="1" type="ORF">GCM10010260_43100</name>
</gene>
<comment type="caution">
    <text evidence="1">The sequence shown here is derived from an EMBL/GenBank/DDBJ whole genome shotgun (WGS) entry which is preliminary data.</text>
</comment>
<evidence type="ECO:0000313" key="1">
    <source>
        <dbReference type="EMBL" id="GGV01871.1"/>
    </source>
</evidence>
<reference evidence="1" key="1">
    <citation type="journal article" date="2014" name="Int. J. Syst. Evol. Microbiol.">
        <title>Complete genome sequence of Corynebacterium casei LMG S-19264T (=DSM 44701T), isolated from a smear-ripened cheese.</title>
        <authorList>
            <consortium name="US DOE Joint Genome Institute (JGI-PGF)"/>
            <person name="Walter F."/>
            <person name="Albersmeier A."/>
            <person name="Kalinowski J."/>
            <person name="Ruckert C."/>
        </authorList>
    </citation>
    <scope>NUCLEOTIDE SEQUENCE</scope>
    <source>
        <strain evidence="1">JCM 4369</strain>
    </source>
</reference>
<evidence type="ECO:0000313" key="2">
    <source>
        <dbReference type="Proteomes" id="UP000618795"/>
    </source>
</evidence>
<accession>A0A918IDV8</accession>
<name>A0A918IDV8_9ACTN</name>
<organism evidence="1 2">
    <name type="scientific">Streptomyces filipinensis</name>
    <dbReference type="NCBI Taxonomy" id="66887"/>
    <lineage>
        <taxon>Bacteria</taxon>
        <taxon>Bacillati</taxon>
        <taxon>Actinomycetota</taxon>
        <taxon>Actinomycetes</taxon>
        <taxon>Kitasatosporales</taxon>
        <taxon>Streptomycetaceae</taxon>
        <taxon>Streptomyces</taxon>
    </lineage>
</organism>
<dbReference type="AlphaFoldDB" id="A0A918IDV8"/>
<dbReference type="Proteomes" id="UP000618795">
    <property type="component" value="Unassembled WGS sequence"/>
</dbReference>
<protein>
    <submittedName>
        <fullName evidence="1">Uncharacterized protein</fullName>
    </submittedName>
</protein>
<proteinExistence type="predicted"/>
<sequence length="55" mass="5751">MSLPVSTRTVAFLQVPFAPCCVDVPSAVEALPADEPPEAFTDVQLTSTTLLTVAC</sequence>
<reference evidence="1" key="2">
    <citation type="submission" date="2020-09" db="EMBL/GenBank/DDBJ databases">
        <authorList>
            <person name="Sun Q."/>
            <person name="Ohkuma M."/>
        </authorList>
    </citation>
    <scope>NUCLEOTIDE SEQUENCE</scope>
    <source>
        <strain evidence="1">JCM 4369</strain>
    </source>
</reference>